<evidence type="ECO:0000256" key="3">
    <source>
        <dbReference type="ARBA" id="ARBA00009699"/>
    </source>
</evidence>
<gene>
    <name evidence="13" type="ORF">GX51_04503</name>
</gene>
<dbReference type="InterPro" id="IPR014480">
    <property type="entry name" value="Mannan-1_6-alpha_mannosidase"/>
</dbReference>
<dbReference type="PANTHER" id="PTHR12145">
    <property type="entry name" value="MANNAN ENDO-1,6-ALPHA-MANNOSIDASE DCW1"/>
    <property type="match status" value="1"/>
</dbReference>
<dbReference type="EC" id="3.2.1.101" evidence="4 10"/>
<evidence type="ECO:0000256" key="4">
    <source>
        <dbReference type="ARBA" id="ARBA00012350"/>
    </source>
</evidence>
<evidence type="ECO:0000256" key="2">
    <source>
        <dbReference type="ARBA" id="ARBA00004308"/>
    </source>
</evidence>
<dbReference type="GO" id="GO:0009272">
    <property type="term" value="P:fungal-type cell wall biogenesis"/>
    <property type="evidence" value="ECO:0007669"/>
    <property type="project" value="TreeGrafter"/>
</dbReference>
<dbReference type="EMBL" id="PDNC01000057">
    <property type="protein sequence ID" value="PGH02620.1"/>
    <property type="molecule type" value="Genomic_DNA"/>
</dbReference>
<keyword evidence="11" id="KW-1133">Transmembrane helix</keyword>
<comment type="similarity">
    <text evidence="3 10">Belongs to the glycosyl hydrolase 76 family.</text>
</comment>
<feature type="transmembrane region" description="Helical" evidence="11">
    <location>
        <begin position="443"/>
        <end position="464"/>
    </location>
</feature>
<dbReference type="GO" id="GO:0008496">
    <property type="term" value="F:mannan endo-1,6-alpha-mannosidase activity"/>
    <property type="evidence" value="ECO:0007669"/>
    <property type="project" value="UniProtKB-UniRule"/>
</dbReference>
<evidence type="ECO:0000256" key="9">
    <source>
        <dbReference type="ARBA" id="ARBA00023295"/>
    </source>
</evidence>
<comment type="caution">
    <text evidence="13">The sequence shown here is derived from an EMBL/GenBank/DDBJ whole genome shotgun (WGS) entry which is preliminary data.</text>
</comment>
<evidence type="ECO:0000256" key="8">
    <source>
        <dbReference type="ARBA" id="ARBA00023180"/>
    </source>
</evidence>
<dbReference type="Gene3D" id="1.50.10.20">
    <property type="match status" value="1"/>
</dbReference>
<dbReference type="SUPFAM" id="SSF48208">
    <property type="entry name" value="Six-hairpin glycosidases"/>
    <property type="match status" value="1"/>
</dbReference>
<keyword evidence="5 12" id="KW-0732">Signal</keyword>
<proteinExistence type="inferred from homology"/>
<dbReference type="GO" id="GO:0012505">
    <property type="term" value="C:endomembrane system"/>
    <property type="evidence" value="ECO:0007669"/>
    <property type="project" value="UniProtKB-SubCell"/>
</dbReference>
<keyword evidence="6 10" id="KW-0378">Hydrolase</keyword>
<dbReference type="InterPro" id="IPR005198">
    <property type="entry name" value="Glyco_hydro_76"/>
</dbReference>
<keyword evidence="7 11" id="KW-0472">Membrane</keyword>
<dbReference type="AlphaFoldDB" id="A0A2B7X1B1"/>
<dbReference type="Proteomes" id="UP000224080">
    <property type="component" value="Unassembled WGS sequence"/>
</dbReference>
<keyword evidence="11" id="KW-0812">Transmembrane</keyword>
<evidence type="ECO:0000256" key="1">
    <source>
        <dbReference type="ARBA" id="ARBA00001452"/>
    </source>
</evidence>
<dbReference type="PANTHER" id="PTHR12145:SF36">
    <property type="entry name" value="MANNAN ENDO-1,6-ALPHA-MANNOSIDASE DCW1"/>
    <property type="match status" value="1"/>
</dbReference>
<sequence length="465" mass="50918">MRLSASPSPSLARPWLSILSVLLLLTVPTHALQLDVTNDDSIKDVARELAEGLRSYYNGDLPGNIPGNFPPPYFWWEAGAMFGALIDYWFYTGDSTYNDIVMQAMMHQASPTDNFMPPNQTKNEGNDDQAFWGMAAMAAAERKFPNPPEDQPGWLALVQGTFNSQAVRWNTETCGGGLKWQIYSFNNGYDYKNTISNGAFFNMAARLASYTGNNSYAEWAEKTWDWMEGIGLVTDNYQFLDGANDTHRCMRPNPIRWTYNAGVNMLGAAHMFNLTNGSDKWRTRLQGILDALNIFLWKDTNIVFESACEPHGTCTRDQLSFKGYLARWMAATTQVAPFTATRIMPILSASAAGAVKACMQGSGPGSTTGCSLQWTLGRFEGATSVRQQLAALEVVQSNLIRSVPPPVSALKGGTSKGDPGAGFREIDGPSNVITRKIRTGDRVGAGILTVVLLGAMMAGAYILIM</sequence>
<dbReference type="STRING" id="2060905.A0A2B7X1B1"/>
<accession>A0A2B7X1B1</accession>
<keyword evidence="9 10" id="KW-0326">Glycosidase</keyword>
<keyword evidence="8" id="KW-0325">Glycoprotein</keyword>
<comment type="subcellular location">
    <subcellularLocation>
        <location evidence="2">Endomembrane system</location>
    </subcellularLocation>
</comment>
<reference evidence="13 14" key="1">
    <citation type="submission" date="2017-10" db="EMBL/GenBank/DDBJ databases">
        <title>Comparative genomics in systemic dimorphic fungi from Ajellomycetaceae.</title>
        <authorList>
            <person name="Munoz J.F."/>
            <person name="Mcewen J.G."/>
            <person name="Clay O.K."/>
            <person name="Cuomo C.A."/>
        </authorList>
    </citation>
    <scope>NUCLEOTIDE SEQUENCE [LARGE SCALE GENOMIC DNA]</scope>
    <source>
        <strain evidence="13 14">UAMH130</strain>
    </source>
</reference>
<evidence type="ECO:0000256" key="7">
    <source>
        <dbReference type="ARBA" id="ARBA00023136"/>
    </source>
</evidence>
<evidence type="ECO:0000256" key="12">
    <source>
        <dbReference type="SAM" id="SignalP"/>
    </source>
</evidence>
<feature type="chain" id="PRO_5011976262" description="Mannan endo-1,6-alpha-mannosidase" evidence="12">
    <location>
        <begin position="32"/>
        <end position="465"/>
    </location>
</feature>
<dbReference type="FunFam" id="1.50.10.20:FF:000006">
    <property type="entry name" value="Mannan endo-1,6-alpha-mannosidase"/>
    <property type="match status" value="1"/>
</dbReference>
<comment type="catalytic activity">
    <reaction evidence="1 10">
        <text>Random hydrolysis of (1-&gt;6)-alpha-D-mannosidic linkages in unbranched (1-&gt;6)-mannans.</text>
        <dbReference type="EC" id="3.2.1.101"/>
    </reaction>
</comment>
<feature type="signal peptide" evidence="12">
    <location>
        <begin position="1"/>
        <end position="31"/>
    </location>
</feature>
<evidence type="ECO:0000256" key="10">
    <source>
        <dbReference type="PIRNR" id="PIRNR016302"/>
    </source>
</evidence>
<dbReference type="PIRSF" id="PIRSF016302">
    <property type="entry name" value="Man_a_manosd"/>
    <property type="match status" value="1"/>
</dbReference>
<organism evidence="13 14">
    <name type="scientific">Blastomyces parvus</name>
    <dbReference type="NCBI Taxonomy" id="2060905"/>
    <lineage>
        <taxon>Eukaryota</taxon>
        <taxon>Fungi</taxon>
        <taxon>Dikarya</taxon>
        <taxon>Ascomycota</taxon>
        <taxon>Pezizomycotina</taxon>
        <taxon>Eurotiomycetes</taxon>
        <taxon>Eurotiomycetidae</taxon>
        <taxon>Onygenales</taxon>
        <taxon>Ajellomycetaceae</taxon>
        <taxon>Blastomyces</taxon>
    </lineage>
</organism>
<evidence type="ECO:0000256" key="6">
    <source>
        <dbReference type="ARBA" id="ARBA00022801"/>
    </source>
</evidence>
<keyword evidence="14" id="KW-1185">Reference proteome</keyword>
<dbReference type="OrthoDB" id="4187847at2759"/>
<protein>
    <recommendedName>
        <fullName evidence="4 10">Mannan endo-1,6-alpha-mannosidase</fullName>
        <ecNumber evidence="4 10">3.2.1.101</ecNumber>
    </recommendedName>
</protein>
<evidence type="ECO:0000256" key="11">
    <source>
        <dbReference type="SAM" id="Phobius"/>
    </source>
</evidence>
<dbReference type="GO" id="GO:0016052">
    <property type="term" value="P:carbohydrate catabolic process"/>
    <property type="evidence" value="ECO:0007669"/>
    <property type="project" value="InterPro"/>
</dbReference>
<evidence type="ECO:0000313" key="13">
    <source>
        <dbReference type="EMBL" id="PGH02620.1"/>
    </source>
</evidence>
<name>A0A2B7X1B1_9EURO</name>
<evidence type="ECO:0000313" key="14">
    <source>
        <dbReference type="Proteomes" id="UP000224080"/>
    </source>
</evidence>
<dbReference type="InterPro" id="IPR008928">
    <property type="entry name" value="6-hairpin_glycosidase_sf"/>
</dbReference>
<evidence type="ECO:0000256" key="5">
    <source>
        <dbReference type="ARBA" id="ARBA00022729"/>
    </source>
</evidence>
<dbReference type="Pfam" id="PF03663">
    <property type="entry name" value="Glyco_hydro_76"/>
    <property type="match status" value="1"/>
</dbReference>